<keyword evidence="2" id="KW-1185">Reference proteome</keyword>
<dbReference type="Proteomes" id="UP001303946">
    <property type="component" value="Chromosome"/>
</dbReference>
<accession>A0ABZ0CNE5</accession>
<evidence type="ECO:0000313" key="1">
    <source>
        <dbReference type="EMBL" id="WOB06517.1"/>
    </source>
</evidence>
<name>A0ABZ0CNE5_9BURK</name>
<gene>
    <name evidence="1" type="ORF">RXV79_16465</name>
</gene>
<dbReference type="EMBL" id="CP136336">
    <property type="protein sequence ID" value="WOB06517.1"/>
    <property type="molecule type" value="Genomic_DNA"/>
</dbReference>
<reference evidence="1 2" key="1">
    <citation type="submission" date="2023-10" db="EMBL/GenBank/DDBJ databases">
        <title>Bacteria for the degradation of biodegradable plastic PBAT(Polybutylene adipate terephthalate).</title>
        <authorList>
            <person name="Weon H.-Y."/>
            <person name="Yeon J."/>
        </authorList>
    </citation>
    <scope>NUCLEOTIDE SEQUENCE [LARGE SCALE GENOMIC DNA]</scope>
    <source>
        <strain evidence="1 2">SBD 7-3</strain>
    </source>
</reference>
<evidence type="ECO:0000313" key="2">
    <source>
        <dbReference type="Proteomes" id="UP001303946"/>
    </source>
</evidence>
<dbReference type="RefSeq" id="WP_316698996.1">
    <property type="nucleotide sequence ID" value="NZ_CP136336.1"/>
</dbReference>
<protein>
    <submittedName>
        <fullName evidence="1">Uncharacterized protein</fullName>
    </submittedName>
</protein>
<proteinExistence type="predicted"/>
<organism evidence="1 2">
    <name type="scientific">Piscinibacter gummiphilus</name>
    <dbReference type="NCBI Taxonomy" id="946333"/>
    <lineage>
        <taxon>Bacteria</taxon>
        <taxon>Pseudomonadati</taxon>
        <taxon>Pseudomonadota</taxon>
        <taxon>Betaproteobacteria</taxon>
        <taxon>Burkholderiales</taxon>
        <taxon>Sphaerotilaceae</taxon>
        <taxon>Piscinibacter</taxon>
    </lineage>
</organism>
<sequence length="113" mass="12968">MTRAQQCNVPPPGWRCTRQAGHDGPCAAIEALPWWRPPFPAIEAAKVRFADVWDALFGKLEVFFKVEYDGSWFICEARDVRDWVCEGGPAIYTVTEVRMTRRQFNNLPEFAGF</sequence>